<gene>
    <name evidence="1" type="ORF">EV192_11149</name>
</gene>
<evidence type="ECO:0000313" key="1">
    <source>
        <dbReference type="EMBL" id="TCO52855.1"/>
    </source>
</evidence>
<comment type="caution">
    <text evidence="1">The sequence shown here is derived from an EMBL/GenBank/DDBJ whole genome shotgun (WGS) entry which is preliminary data.</text>
</comment>
<name>A0A4R2JF48_9PSEU</name>
<accession>A0A4R2JF48</accession>
<protein>
    <submittedName>
        <fullName evidence="1">Uncharacterized protein</fullName>
    </submittedName>
</protein>
<organism evidence="1 2">
    <name type="scientific">Actinocrispum wychmicini</name>
    <dbReference type="NCBI Taxonomy" id="1213861"/>
    <lineage>
        <taxon>Bacteria</taxon>
        <taxon>Bacillati</taxon>
        <taxon>Actinomycetota</taxon>
        <taxon>Actinomycetes</taxon>
        <taxon>Pseudonocardiales</taxon>
        <taxon>Pseudonocardiaceae</taxon>
        <taxon>Actinocrispum</taxon>
    </lineage>
</organism>
<dbReference type="Gene3D" id="3.30.70.100">
    <property type="match status" value="1"/>
</dbReference>
<reference evidence="1 2" key="1">
    <citation type="submission" date="2019-03" db="EMBL/GenBank/DDBJ databases">
        <title>Genomic Encyclopedia of Type Strains, Phase IV (KMG-IV): sequencing the most valuable type-strain genomes for metagenomic binning, comparative biology and taxonomic classification.</title>
        <authorList>
            <person name="Goeker M."/>
        </authorList>
    </citation>
    <scope>NUCLEOTIDE SEQUENCE [LARGE SCALE GENOMIC DNA]</scope>
    <source>
        <strain evidence="1 2">DSM 45934</strain>
    </source>
</reference>
<keyword evidence="2" id="KW-1185">Reference proteome</keyword>
<proteinExistence type="predicted"/>
<evidence type="ECO:0000313" key="2">
    <source>
        <dbReference type="Proteomes" id="UP000295680"/>
    </source>
</evidence>
<dbReference type="RefSeq" id="WP_132123826.1">
    <property type="nucleotide sequence ID" value="NZ_SLWS01000011.1"/>
</dbReference>
<dbReference type="OrthoDB" id="3687310at2"/>
<dbReference type="EMBL" id="SLWS01000011">
    <property type="protein sequence ID" value="TCO52855.1"/>
    <property type="molecule type" value="Genomic_DNA"/>
</dbReference>
<dbReference type="Proteomes" id="UP000295680">
    <property type="component" value="Unassembled WGS sequence"/>
</dbReference>
<sequence>MKASITWWDLSHSTQTIESLREYLRDEGVEPWAKIPGLRLKFWIADAAGNRWGAVMLWEEFPDPDTPLPPHKAMELIGYPPTERIRFDVEATIEGLFANPVLSGLGSALEGAK</sequence>
<dbReference type="AlphaFoldDB" id="A0A4R2JF48"/>